<dbReference type="EMBL" id="VIIS01001538">
    <property type="protein sequence ID" value="KAF0296732.1"/>
    <property type="molecule type" value="Genomic_DNA"/>
</dbReference>
<gene>
    <name evidence="2" type="primary">SIDL_1</name>
    <name evidence="2" type="ORF">FJT64_005824</name>
</gene>
<evidence type="ECO:0000313" key="3">
    <source>
        <dbReference type="Proteomes" id="UP000440578"/>
    </source>
</evidence>
<keyword evidence="3" id="KW-1185">Reference proteome</keyword>
<dbReference type="GO" id="GO:0006891">
    <property type="term" value="P:intra-Golgi vesicle-mediated transport"/>
    <property type="evidence" value="ECO:0007669"/>
    <property type="project" value="TreeGrafter"/>
</dbReference>
<feature type="domain" description="TRAPPC10/Trs130 C-terminal" evidence="1">
    <location>
        <begin position="98"/>
        <end position="204"/>
    </location>
</feature>
<proteinExistence type="predicted"/>
<dbReference type="InterPro" id="IPR045126">
    <property type="entry name" value="TRAPPC10/Trs130"/>
</dbReference>
<sequence length="221" mass="24283">MGLVQGPIFNMERPLVVSSETSVSYMWEMVLSKETPPVRSQFSVEYRAVDAETRQRFKFDFTVSDYRTLLSVTCRMEPLKGAEFCRSGSICQLHVTVAQEDGTAELRAVMYEVLADQNMWAICGRSSGVLDMGPDTRHVLQLEVMPLTGGFLPLPTVRLSRYIPANKESTEGRALVTGSSLPRLEPFAAGQVYSASRGQQVHVLATSAPGLADRSADVSLS</sequence>
<dbReference type="GO" id="GO:0034498">
    <property type="term" value="P:early endosome to Golgi transport"/>
    <property type="evidence" value="ECO:0007669"/>
    <property type="project" value="TreeGrafter"/>
</dbReference>
<comment type="caution">
    <text evidence="2">The sequence shown here is derived from an EMBL/GenBank/DDBJ whole genome shotgun (WGS) entry which is preliminary data.</text>
</comment>
<dbReference type="Pfam" id="PF12584">
    <property type="entry name" value="TRAPPC10"/>
    <property type="match status" value="1"/>
</dbReference>
<name>A0A6A4W0W0_AMPAM</name>
<protein>
    <submittedName>
        <fullName evidence="2">Trafficking protein particle complex subunit 10</fullName>
    </submittedName>
</protein>
<organism evidence="2 3">
    <name type="scientific">Amphibalanus amphitrite</name>
    <name type="common">Striped barnacle</name>
    <name type="synonym">Balanus amphitrite</name>
    <dbReference type="NCBI Taxonomy" id="1232801"/>
    <lineage>
        <taxon>Eukaryota</taxon>
        <taxon>Metazoa</taxon>
        <taxon>Ecdysozoa</taxon>
        <taxon>Arthropoda</taxon>
        <taxon>Crustacea</taxon>
        <taxon>Multicrustacea</taxon>
        <taxon>Cirripedia</taxon>
        <taxon>Thoracica</taxon>
        <taxon>Thoracicalcarea</taxon>
        <taxon>Balanomorpha</taxon>
        <taxon>Balanoidea</taxon>
        <taxon>Balanidae</taxon>
        <taxon>Amphibalaninae</taxon>
        <taxon>Amphibalanus</taxon>
    </lineage>
</organism>
<dbReference type="PANTHER" id="PTHR13251:SF3">
    <property type="entry name" value="TRAFFICKING PROTEIN PARTICLE COMPLEX SUBUNIT 10"/>
    <property type="match status" value="1"/>
</dbReference>
<dbReference type="InterPro" id="IPR022233">
    <property type="entry name" value="TRAPPC10/Trs130_C"/>
</dbReference>
<dbReference type="GO" id="GO:1990071">
    <property type="term" value="C:TRAPPII protein complex"/>
    <property type="evidence" value="ECO:0007669"/>
    <property type="project" value="InterPro"/>
</dbReference>
<dbReference type="AlphaFoldDB" id="A0A6A4W0W0"/>
<dbReference type="Proteomes" id="UP000440578">
    <property type="component" value="Unassembled WGS sequence"/>
</dbReference>
<accession>A0A6A4W0W0</accession>
<evidence type="ECO:0000259" key="1">
    <source>
        <dbReference type="Pfam" id="PF12584"/>
    </source>
</evidence>
<reference evidence="2 3" key="1">
    <citation type="submission" date="2019-07" db="EMBL/GenBank/DDBJ databases">
        <title>Draft genome assembly of a fouling barnacle, Amphibalanus amphitrite (Darwin, 1854): The first reference genome for Thecostraca.</title>
        <authorList>
            <person name="Kim W."/>
        </authorList>
    </citation>
    <scope>NUCLEOTIDE SEQUENCE [LARGE SCALE GENOMIC DNA]</scope>
    <source>
        <strain evidence="2">SNU_AA5</strain>
        <tissue evidence="2">Soma without cirri and trophi</tissue>
    </source>
</reference>
<dbReference type="GO" id="GO:0005829">
    <property type="term" value="C:cytosol"/>
    <property type="evidence" value="ECO:0007669"/>
    <property type="project" value="GOC"/>
</dbReference>
<dbReference type="PANTHER" id="PTHR13251">
    <property type="entry name" value="EPILEPSY HOLOPROSENCEPHALY CANDIDATE 1/TMEM1"/>
    <property type="match status" value="1"/>
</dbReference>
<evidence type="ECO:0000313" key="2">
    <source>
        <dbReference type="EMBL" id="KAF0296732.1"/>
    </source>
</evidence>
<dbReference type="OrthoDB" id="10256906at2759"/>